<accession>A0A7I7MLC3</accession>
<feature type="compositionally biased region" description="Polar residues" evidence="1">
    <location>
        <begin position="176"/>
        <end position="193"/>
    </location>
</feature>
<reference evidence="2 3" key="1">
    <citation type="journal article" date="2019" name="Emerg. Microbes Infect.">
        <title>Comprehensive subspecies identification of 175 nontuberculous mycobacteria species based on 7547 genomic profiles.</title>
        <authorList>
            <person name="Matsumoto Y."/>
            <person name="Kinjo T."/>
            <person name="Motooka D."/>
            <person name="Nabeya D."/>
            <person name="Jung N."/>
            <person name="Uechi K."/>
            <person name="Horii T."/>
            <person name="Iida T."/>
            <person name="Fujita J."/>
            <person name="Nakamura S."/>
        </authorList>
    </citation>
    <scope>NUCLEOTIDE SEQUENCE [LARGE SCALE GENOMIC DNA]</scope>
    <source>
        <strain evidence="2 3">JCM 13323</strain>
    </source>
</reference>
<evidence type="ECO:0000313" key="2">
    <source>
        <dbReference type="EMBL" id="BBX72059.1"/>
    </source>
</evidence>
<dbReference type="RefSeq" id="WP_163727455.1">
    <property type="nucleotide sequence ID" value="NZ_AP022574.1"/>
</dbReference>
<keyword evidence="3" id="KW-1185">Reference proteome</keyword>
<evidence type="ECO:0000313" key="3">
    <source>
        <dbReference type="Proteomes" id="UP000466514"/>
    </source>
</evidence>
<name>A0A7I7MLC3_9MYCO</name>
<dbReference type="KEGG" id="mpsc:MPSYJ_55200"/>
<dbReference type="Proteomes" id="UP000466514">
    <property type="component" value="Chromosome"/>
</dbReference>
<dbReference type="EMBL" id="AP022574">
    <property type="protein sequence ID" value="BBX72059.1"/>
    <property type="molecule type" value="Genomic_DNA"/>
</dbReference>
<feature type="compositionally biased region" description="Basic and acidic residues" evidence="1">
    <location>
        <begin position="140"/>
        <end position="175"/>
    </location>
</feature>
<sequence length="225" mass="24560">MRITNIPFAVLGLQYKIARFPLQLIEDRVVARLDAETPARLFYERSLGMLDAAVGNVLRDSELKTRGEALAERSDALRRAARLDAAAARKEARAAADLTSTLDNVAGKSKRARASANRDVQQAWTDAEERKNGAAQAAGERAEAGKHQADEVAERRTSSINEAKRVAQENIRANESKATAAAQSQLDDAQGKQSEADQRRAQAERVEQLADAEKQKRQAAAARKS</sequence>
<protein>
    <recommendedName>
        <fullName evidence="4">IF2 family translation initiation factor</fullName>
    </recommendedName>
</protein>
<dbReference type="AlphaFoldDB" id="A0A7I7MLC3"/>
<feature type="region of interest" description="Disordered" evidence="1">
    <location>
        <begin position="106"/>
        <end position="225"/>
    </location>
</feature>
<evidence type="ECO:0008006" key="4">
    <source>
        <dbReference type="Google" id="ProtNLM"/>
    </source>
</evidence>
<gene>
    <name evidence="2" type="ORF">MPSYJ_55200</name>
</gene>
<organism evidence="2 3">
    <name type="scientific">Mycolicibacterium psychrotolerans</name>
    <dbReference type="NCBI Taxonomy" id="216929"/>
    <lineage>
        <taxon>Bacteria</taxon>
        <taxon>Bacillati</taxon>
        <taxon>Actinomycetota</taxon>
        <taxon>Actinomycetes</taxon>
        <taxon>Mycobacteriales</taxon>
        <taxon>Mycobacteriaceae</taxon>
        <taxon>Mycolicibacterium</taxon>
    </lineage>
</organism>
<evidence type="ECO:0000256" key="1">
    <source>
        <dbReference type="SAM" id="MobiDB-lite"/>
    </source>
</evidence>
<proteinExistence type="predicted"/>
<feature type="compositionally biased region" description="Basic and acidic residues" evidence="1">
    <location>
        <begin position="194"/>
        <end position="216"/>
    </location>
</feature>